<dbReference type="PANTHER" id="PTHR30160">
    <property type="entry name" value="TETRAACYLDISACCHARIDE 4'-KINASE-RELATED"/>
    <property type="match status" value="1"/>
</dbReference>
<dbReference type="RefSeq" id="WP_368639142.1">
    <property type="nucleotide sequence ID" value="NZ_CP158254.1"/>
</dbReference>
<sequence>MARKILITRLAGLGDVASILIPAVRLVREKEPAATIDVLTHGAGIELMSLCEEVSDVLGITQDQWPRDLTPATQSFLNIAQVIAPRGYDRIICLDTWFMPCFLAQVLIDIGLNVEGNHLDRPVSDFFNALHTGQLPADYFGTAFMASSYPRMGDWLRPWWLTPQPHANYPEYYLIHCCGLGDSINPRLPIEADTAFREAAAGRPIVATSFRGTTAIKHYKQADALTSLLRQAGYHVWTGFDGSLPMRTTLSRLAVTNLLVTVATSTQWLAKLAGCPSLMLPGAMHPAILGAEHTMDQTVDCQYCCQRGCPAGRDYACMDVPAQDVMARIRRILAG</sequence>
<evidence type="ECO:0000313" key="1">
    <source>
        <dbReference type="EMBL" id="XDJ46260.1"/>
    </source>
</evidence>
<accession>A0AB39CWR9</accession>
<dbReference type="EMBL" id="CP158254">
    <property type="protein sequence ID" value="XDJ46260.1"/>
    <property type="molecule type" value="Genomic_DNA"/>
</dbReference>
<organism evidence="1">
    <name type="scientific">Castellaniella ginsengisoli</name>
    <dbReference type="NCBI Taxonomy" id="546114"/>
    <lineage>
        <taxon>Bacteria</taxon>
        <taxon>Pseudomonadati</taxon>
        <taxon>Pseudomonadota</taxon>
        <taxon>Betaproteobacteria</taxon>
        <taxon>Burkholderiales</taxon>
        <taxon>Alcaligenaceae</taxon>
        <taxon>Castellaniella</taxon>
    </lineage>
</organism>
<dbReference type="InterPro" id="IPR051199">
    <property type="entry name" value="LPS_LOS_Heptosyltrfase"/>
</dbReference>
<gene>
    <name evidence="1" type="ORF">ABRZ04_07830</name>
</gene>
<dbReference type="GO" id="GO:0008713">
    <property type="term" value="F:ADP-heptose-lipopolysaccharide heptosyltransferase activity"/>
    <property type="evidence" value="ECO:0007669"/>
    <property type="project" value="TreeGrafter"/>
</dbReference>
<protein>
    <recommendedName>
        <fullName evidence="2">Glycosyltransferase family 9 protein</fullName>
    </recommendedName>
</protein>
<name>A0AB39CWR9_9BURK</name>
<proteinExistence type="predicted"/>
<dbReference type="GO" id="GO:0005829">
    <property type="term" value="C:cytosol"/>
    <property type="evidence" value="ECO:0007669"/>
    <property type="project" value="TreeGrafter"/>
</dbReference>
<dbReference type="PANTHER" id="PTHR30160:SF7">
    <property type="entry name" value="ADP-HEPTOSE--LPS HEPTOSYLTRANSFERASE 2"/>
    <property type="match status" value="1"/>
</dbReference>
<dbReference type="GO" id="GO:0009244">
    <property type="term" value="P:lipopolysaccharide core region biosynthetic process"/>
    <property type="evidence" value="ECO:0007669"/>
    <property type="project" value="TreeGrafter"/>
</dbReference>
<dbReference type="SUPFAM" id="SSF53756">
    <property type="entry name" value="UDP-Glycosyltransferase/glycogen phosphorylase"/>
    <property type="match status" value="1"/>
</dbReference>
<dbReference type="Gene3D" id="3.40.50.2000">
    <property type="entry name" value="Glycogen Phosphorylase B"/>
    <property type="match status" value="2"/>
</dbReference>
<dbReference type="AlphaFoldDB" id="A0AB39CWR9"/>
<reference evidence="1" key="1">
    <citation type="submission" date="2024-05" db="EMBL/GenBank/DDBJ databases">
        <authorList>
            <person name="Luo Y.-C."/>
            <person name="Nicholds J."/>
            <person name="Mortimer T."/>
            <person name="Maboni G."/>
        </authorList>
    </citation>
    <scope>NUCLEOTIDE SEQUENCE</scope>
    <source>
        <strain evidence="1">151836</strain>
    </source>
</reference>
<evidence type="ECO:0008006" key="2">
    <source>
        <dbReference type="Google" id="ProtNLM"/>
    </source>
</evidence>